<dbReference type="Gene3D" id="3.90.228.10">
    <property type="match status" value="1"/>
</dbReference>
<protein>
    <submittedName>
        <fullName evidence="1">Uncharacterized protein</fullName>
    </submittedName>
</protein>
<dbReference type="GO" id="GO:0003950">
    <property type="term" value="F:NAD+ poly-ADP-ribosyltransferase activity"/>
    <property type="evidence" value="ECO:0007669"/>
    <property type="project" value="TreeGrafter"/>
</dbReference>
<gene>
    <name evidence="1" type="ORF">ILUMI_25270</name>
</gene>
<comment type="caution">
    <text evidence="1">The sequence shown here is derived from an EMBL/GenBank/DDBJ whole genome shotgun (WGS) entry which is preliminary data.</text>
</comment>
<accession>A0A8K0C7N3</accession>
<dbReference type="PANTHER" id="PTHR45740">
    <property type="entry name" value="POLY [ADP-RIBOSE] POLYMERASE"/>
    <property type="match status" value="1"/>
</dbReference>
<keyword evidence="2" id="KW-1185">Reference proteome</keyword>
<dbReference type="PANTHER" id="PTHR45740:SF2">
    <property type="entry name" value="POLY [ADP-RIBOSE] POLYMERASE"/>
    <property type="match status" value="1"/>
</dbReference>
<sequence>MALLNSILEYKPDTWDERDYDDVRFVRIPLQKRSGEFREIEAEFLGKFGSDKAVLGIERIQHPFAYGRYQIRKRHLQKLNGRIPSEKRVFYAIYDSNKIDQILEFNCDERRGGCMYNKYGYSSLSSEYVLVVNTFSDYGFDERDTHRYPEYLIRHEKNNTRSNDLGYLFDQLKLY</sequence>
<dbReference type="OrthoDB" id="6133115at2759"/>
<dbReference type="GO" id="GO:0005634">
    <property type="term" value="C:nucleus"/>
    <property type="evidence" value="ECO:0007669"/>
    <property type="project" value="TreeGrafter"/>
</dbReference>
<organism evidence="1 2">
    <name type="scientific">Ignelater luminosus</name>
    <name type="common">Cucubano</name>
    <name type="synonym">Pyrophorus luminosus</name>
    <dbReference type="NCBI Taxonomy" id="2038154"/>
    <lineage>
        <taxon>Eukaryota</taxon>
        <taxon>Metazoa</taxon>
        <taxon>Ecdysozoa</taxon>
        <taxon>Arthropoda</taxon>
        <taxon>Hexapoda</taxon>
        <taxon>Insecta</taxon>
        <taxon>Pterygota</taxon>
        <taxon>Neoptera</taxon>
        <taxon>Endopterygota</taxon>
        <taxon>Coleoptera</taxon>
        <taxon>Polyphaga</taxon>
        <taxon>Elateriformia</taxon>
        <taxon>Elateroidea</taxon>
        <taxon>Elateridae</taxon>
        <taxon>Agrypninae</taxon>
        <taxon>Pyrophorini</taxon>
        <taxon>Ignelater</taxon>
    </lineage>
</organism>
<dbReference type="EMBL" id="VTPC01090889">
    <property type="protein sequence ID" value="KAF2880894.1"/>
    <property type="molecule type" value="Genomic_DNA"/>
</dbReference>
<reference evidence="1" key="1">
    <citation type="submission" date="2019-08" db="EMBL/GenBank/DDBJ databases">
        <title>The genome of the North American firefly Photinus pyralis.</title>
        <authorList>
            <consortium name="Photinus pyralis genome working group"/>
            <person name="Fallon T.R."/>
            <person name="Sander Lower S.E."/>
            <person name="Weng J.-K."/>
        </authorList>
    </citation>
    <scope>NUCLEOTIDE SEQUENCE</scope>
    <source>
        <strain evidence="1">TRF0915ILg1</strain>
        <tissue evidence="1">Whole body</tissue>
    </source>
</reference>
<name>A0A8K0C7N3_IGNLU</name>
<dbReference type="AlphaFoldDB" id="A0A8K0C7N3"/>
<evidence type="ECO:0000313" key="1">
    <source>
        <dbReference type="EMBL" id="KAF2880894.1"/>
    </source>
</evidence>
<dbReference type="InterPro" id="IPR051712">
    <property type="entry name" value="ARTD-AVP"/>
</dbReference>
<dbReference type="GO" id="GO:1990404">
    <property type="term" value="F:NAD+-protein mono-ADP-ribosyltransferase activity"/>
    <property type="evidence" value="ECO:0007669"/>
    <property type="project" value="TreeGrafter"/>
</dbReference>
<dbReference type="Proteomes" id="UP000801492">
    <property type="component" value="Unassembled WGS sequence"/>
</dbReference>
<evidence type="ECO:0000313" key="2">
    <source>
        <dbReference type="Proteomes" id="UP000801492"/>
    </source>
</evidence>
<proteinExistence type="predicted"/>